<accession>A0A199VNV5</accession>
<organism evidence="2 3">
    <name type="scientific">Ananas comosus</name>
    <name type="common">Pineapple</name>
    <name type="synonym">Ananas ananas</name>
    <dbReference type="NCBI Taxonomy" id="4615"/>
    <lineage>
        <taxon>Eukaryota</taxon>
        <taxon>Viridiplantae</taxon>
        <taxon>Streptophyta</taxon>
        <taxon>Embryophyta</taxon>
        <taxon>Tracheophyta</taxon>
        <taxon>Spermatophyta</taxon>
        <taxon>Magnoliopsida</taxon>
        <taxon>Liliopsida</taxon>
        <taxon>Poales</taxon>
        <taxon>Bromeliaceae</taxon>
        <taxon>Bromelioideae</taxon>
        <taxon>Ananas</taxon>
    </lineage>
</organism>
<feature type="compositionally biased region" description="Basic residues" evidence="1">
    <location>
        <begin position="108"/>
        <end position="123"/>
    </location>
</feature>
<dbReference type="AlphaFoldDB" id="A0A199VNV5"/>
<dbReference type="EMBL" id="LSRQ01001199">
    <property type="protein sequence ID" value="OAY78872.1"/>
    <property type="molecule type" value="Genomic_DNA"/>
</dbReference>
<evidence type="ECO:0000313" key="3">
    <source>
        <dbReference type="Proteomes" id="UP000092600"/>
    </source>
</evidence>
<protein>
    <submittedName>
        <fullName evidence="2">Uncharacterized protein</fullName>
    </submittedName>
</protein>
<name>A0A199VNV5_ANACO</name>
<dbReference type="PANTHER" id="PTHR34061:SF17">
    <property type="entry name" value="EXPRESSED PROTEIN"/>
    <property type="match status" value="1"/>
</dbReference>
<dbReference type="PANTHER" id="PTHR34061">
    <property type="entry name" value="PROTEIN, PUTATIVE-RELATED"/>
    <property type="match status" value="1"/>
</dbReference>
<sequence>MPTATPSSPRCVAFFANLRCNGGGGGGGAEQRTHRSPCGPRSAAAVGGCARLDRVAAWVGGGVAAAFFASLERCSCVRVPADDDRDDARDAAGAAPLICHDGNAQTHPHPHPLPRRTSRAKGN</sequence>
<evidence type="ECO:0000313" key="2">
    <source>
        <dbReference type="EMBL" id="OAY78872.1"/>
    </source>
</evidence>
<reference evidence="2 3" key="1">
    <citation type="journal article" date="2016" name="DNA Res.">
        <title>The draft genome of MD-2 pineapple using hybrid error correction of long reads.</title>
        <authorList>
            <person name="Redwan R.M."/>
            <person name="Saidin A."/>
            <person name="Kumar S.V."/>
        </authorList>
    </citation>
    <scope>NUCLEOTIDE SEQUENCE [LARGE SCALE GENOMIC DNA]</scope>
    <source>
        <strain evidence="3">cv. MD2</strain>
        <tissue evidence="2">Leaf</tissue>
    </source>
</reference>
<gene>
    <name evidence="2" type="ORF">ACMD2_08174</name>
</gene>
<evidence type="ECO:0000256" key="1">
    <source>
        <dbReference type="SAM" id="MobiDB-lite"/>
    </source>
</evidence>
<feature type="region of interest" description="Disordered" evidence="1">
    <location>
        <begin position="85"/>
        <end position="123"/>
    </location>
</feature>
<dbReference type="Proteomes" id="UP000092600">
    <property type="component" value="Unassembled WGS sequence"/>
</dbReference>
<proteinExistence type="predicted"/>
<dbReference type="STRING" id="4615.A0A199VNV5"/>
<comment type="caution">
    <text evidence="2">The sequence shown here is derived from an EMBL/GenBank/DDBJ whole genome shotgun (WGS) entry which is preliminary data.</text>
</comment>